<evidence type="ECO:0000313" key="13">
    <source>
        <dbReference type="Proteomes" id="UP000551501"/>
    </source>
</evidence>
<dbReference type="InterPro" id="IPR023546">
    <property type="entry name" value="MGMT"/>
</dbReference>
<comment type="function">
    <text evidence="9">Involved in the cellular defense against the biological effects of O6-methylguanine (O6-MeG) and O4-methylthymine (O4-MeT) in DNA. Repairs the methylated nucleobase in DNA by stoichiometrically transferring the methyl group to a cysteine residue in the enzyme. This is a suicide reaction: the enzyme is irreversibly inactivated.</text>
</comment>
<feature type="domain" description="Methylguanine DNA methyltransferase ribonuclease-like" evidence="11">
    <location>
        <begin position="10"/>
        <end position="78"/>
    </location>
</feature>
<reference evidence="12 13" key="1">
    <citation type="submission" date="2020-08" db="EMBL/GenBank/DDBJ databases">
        <title>Sequencing the genomes of 1000 actinobacteria strains.</title>
        <authorList>
            <person name="Klenk H.-P."/>
        </authorList>
    </citation>
    <scope>NUCLEOTIDE SEQUENCE [LARGE SCALE GENOMIC DNA]</scope>
    <source>
        <strain evidence="12 13">DSM 45298</strain>
    </source>
</reference>
<dbReference type="InterPro" id="IPR036388">
    <property type="entry name" value="WH-like_DNA-bd_sf"/>
</dbReference>
<comment type="miscellaneous">
    <text evidence="9">This enzyme catalyzes only one turnover and therefore is not strictly catalytic. According to one definition, an enzyme is a biocatalyst that acts repeatedly and over many reaction cycles.</text>
</comment>
<feature type="domain" description="Methylated-DNA-[protein]-cysteine S-methyltransferase DNA binding" evidence="10">
    <location>
        <begin position="83"/>
        <end position="162"/>
    </location>
</feature>
<dbReference type="RefSeq" id="WP_183371671.1">
    <property type="nucleotide sequence ID" value="NZ_BAABHL010000041.1"/>
</dbReference>
<keyword evidence="5 9" id="KW-0808">Transferase</keyword>
<dbReference type="GO" id="GO:0003908">
    <property type="term" value="F:methylated-DNA-[protein]-cysteine S-methyltransferase activity"/>
    <property type="evidence" value="ECO:0007669"/>
    <property type="project" value="UniProtKB-UniRule"/>
</dbReference>
<dbReference type="CDD" id="cd06445">
    <property type="entry name" value="ATase"/>
    <property type="match status" value="1"/>
</dbReference>
<dbReference type="FunFam" id="1.10.10.10:FF:000214">
    <property type="entry name" value="Methylated-DNA--protein-cysteine methyltransferase"/>
    <property type="match status" value="1"/>
</dbReference>
<dbReference type="PROSITE" id="PS00374">
    <property type="entry name" value="MGMT"/>
    <property type="match status" value="1"/>
</dbReference>
<dbReference type="InterPro" id="IPR036217">
    <property type="entry name" value="MethylDNA_cys_MeTrfase_DNAb"/>
</dbReference>
<keyword evidence="4 9" id="KW-0489">Methyltransferase</keyword>
<evidence type="ECO:0000256" key="6">
    <source>
        <dbReference type="ARBA" id="ARBA00022763"/>
    </source>
</evidence>
<dbReference type="PANTHER" id="PTHR10815">
    <property type="entry name" value="METHYLATED-DNA--PROTEIN-CYSTEINE METHYLTRANSFERASE"/>
    <property type="match status" value="1"/>
</dbReference>
<keyword evidence="6 9" id="KW-0227">DNA damage</keyword>
<comment type="caution">
    <text evidence="12">The sequence shown here is derived from an EMBL/GenBank/DDBJ whole genome shotgun (WGS) entry which is preliminary data.</text>
</comment>
<name>A0A840F2N7_9ACTN</name>
<evidence type="ECO:0000256" key="4">
    <source>
        <dbReference type="ARBA" id="ARBA00022603"/>
    </source>
</evidence>
<evidence type="ECO:0000256" key="5">
    <source>
        <dbReference type="ARBA" id="ARBA00022679"/>
    </source>
</evidence>
<accession>A0A840F2N7</accession>
<dbReference type="SUPFAM" id="SSF53155">
    <property type="entry name" value="Methylated DNA-protein cysteine methyltransferase domain"/>
    <property type="match status" value="1"/>
</dbReference>
<evidence type="ECO:0000256" key="2">
    <source>
        <dbReference type="ARBA" id="ARBA00008711"/>
    </source>
</evidence>
<evidence type="ECO:0000256" key="3">
    <source>
        <dbReference type="ARBA" id="ARBA00022490"/>
    </source>
</evidence>
<comment type="catalytic activity">
    <reaction evidence="1 9">
        <text>a 4-O-methyl-thymidine in DNA + L-cysteinyl-[protein] = a thymidine in DNA + S-methyl-L-cysteinyl-[protein]</text>
        <dbReference type="Rhea" id="RHEA:53428"/>
        <dbReference type="Rhea" id="RHEA-COMP:10131"/>
        <dbReference type="Rhea" id="RHEA-COMP:10132"/>
        <dbReference type="Rhea" id="RHEA-COMP:13555"/>
        <dbReference type="Rhea" id="RHEA-COMP:13556"/>
        <dbReference type="ChEBI" id="CHEBI:29950"/>
        <dbReference type="ChEBI" id="CHEBI:82612"/>
        <dbReference type="ChEBI" id="CHEBI:137386"/>
        <dbReference type="ChEBI" id="CHEBI:137387"/>
        <dbReference type="EC" id="2.1.1.63"/>
    </reaction>
</comment>
<dbReference type="EMBL" id="JACIFP010000001">
    <property type="protein sequence ID" value="MBB4136723.1"/>
    <property type="molecule type" value="Genomic_DNA"/>
</dbReference>
<dbReference type="GO" id="GO:0032259">
    <property type="term" value="P:methylation"/>
    <property type="evidence" value="ECO:0007669"/>
    <property type="project" value="UniProtKB-KW"/>
</dbReference>
<keyword evidence="13" id="KW-1185">Reference proteome</keyword>
<organism evidence="12 13">
    <name type="scientific">Gordonia humi</name>
    <dbReference type="NCBI Taxonomy" id="686429"/>
    <lineage>
        <taxon>Bacteria</taxon>
        <taxon>Bacillati</taxon>
        <taxon>Actinomycetota</taxon>
        <taxon>Actinomycetes</taxon>
        <taxon>Mycobacteriales</taxon>
        <taxon>Gordoniaceae</taxon>
        <taxon>Gordonia</taxon>
    </lineage>
</organism>
<feature type="active site" description="Nucleophile; methyl group acceptor" evidence="9">
    <location>
        <position position="134"/>
    </location>
</feature>
<dbReference type="Pfam" id="PF01035">
    <property type="entry name" value="DNA_binding_1"/>
    <property type="match status" value="1"/>
</dbReference>
<dbReference type="GO" id="GO:0006307">
    <property type="term" value="P:DNA alkylation repair"/>
    <property type="evidence" value="ECO:0007669"/>
    <property type="project" value="UniProtKB-UniRule"/>
</dbReference>
<evidence type="ECO:0000256" key="8">
    <source>
        <dbReference type="ARBA" id="ARBA00049348"/>
    </source>
</evidence>
<dbReference type="AlphaFoldDB" id="A0A840F2N7"/>
<dbReference type="InterPro" id="IPR014048">
    <property type="entry name" value="MethylDNA_cys_MeTrfase_DNA-bd"/>
</dbReference>
<sequence length="172" mass="18548">MTVRPRGPRHTVIASPVDDVLLIADGDELVRVVFAAHSVGESARGPLAADDDPVLAATRHQLREYFDGDRTAFDLPLRTDGNEFDTAVWHALADIPCGTTVTYGDLGERLGDRRLAQRVGQSVGRNPIPIVLPCHRVVGADGSLTGFGGGLARKRILLDLEEPDADDGMRLF</sequence>
<dbReference type="EC" id="2.1.1.63" evidence="9"/>
<evidence type="ECO:0000256" key="9">
    <source>
        <dbReference type="HAMAP-Rule" id="MF_00772"/>
    </source>
</evidence>
<dbReference type="InterPro" id="IPR036631">
    <property type="entry name" value="MGMT_N_sf"/>
</dbReference>
<gene>
    <name evidence="12" type="ORF">BKA16_003275</name>
</gene>
<evidence type="ECO:0000256" key="1">
    <source>
        <dbReference type="ARBA" id="ARBA00001286"/>
    </source>
</evidence>
<dbReference type="InterPro" id="IPR008332">
    <property type="entry name" value="MethylG_MeTrfase_N"/>
</dbReference>
<protein>
    <recommendedName>
        <fullName evidence="9">Methylated-DNA--protein-cysteine methyltransferase</fullName>
        <ecNumber evidence="9">2.1.1.63</ecNumber>
    </recommendedName>
    <alternativeName>
        <fullName evidence="9">6-O-methylguanine-DNA methyltransferase</fullName>
        <shortName evidence="9">MGMT</shortName>
    </alternativeName>
    <alternativeName>
        <fullName evidence="9">O-6-methylguanine-DNA-alkyltransferase</fullName>
    </alternativeName>
</protein>
<keyword evidence="7 9" id="KW-0234">DNA repair</keyword>
<dbReference type="GO" id="GO:0005737">
    <property type="term" value="C:cytoplasm"/>
    <property type="evidence" value="ECO:0007669"/>
    <property type="project" value="UniProtKB-SubCell"/>
</dbReference>
<dbReference type="Gene3D" id="1.10.10.10">
    <property type="entry name" value="Winged helix-like DNA-binding domain superfamily/Winged helix DNA-binding domain"/>
    <property type="match status" value="1"/>
</dbReference>
<dbReference type="InterPro" id="IPR001497">
    <property type="entry name" value="MethylDNA_cys_MeTrfase_AS"/>
</dbReference>
<comment type="subcellular location">
    <subcellularLocation>
        <location evidence="9">Cytoplasm</location>
    </subcellularLocation>
</comment>
<dbReference type="Gene3D" id="3.30.160.70">
    <property type="entry name" value="Methylated DNA-protein cysteine methyltransferase domain"/>
    <property type="match status" value="1"/>
</dbReference>
<dbReference type="Pfam" id="PF02870">
    <property type="entry name" value="Methyltransf_1N"/>
    <property type="match status" value="1"/>
</dbReference>
<keyword evidence="3 9" id="KW-0963">Cytoplasm</keyword>
<dbReference type="NCBIfam" id="TIGR00589">
    <property type="entry name" value="ogt"/>
    <property type="match status" value="1"/>
</dbReference>
<evidence type="ECO:0000313" key="12">
    <source>
        <dbReference type="EMBL" id="MBB4136723.1"/>
    </source>
</evidence>
<dbReference type="PANTHER" id="PTHR10815:SF5">
    <property type="entry name" value="METHYLATED-DNA--PROTEIN-CYSTEINE METHYLTRANSFERASE"/>
    <property type="match status" value="1"/>
</dbReference>
<dbReference type="HAMAP" id="MF_00772">
    <property type="entry name" value="OGT"/>
    <property type="match status" value="1"/>
</dbReference>
<dbReference type="SUPFAM" id="SSF46767">
    <property type="entry name" value="Methylated DNA-protein cysteine methyltransferase, C-terminal domain"/>
    <property type="match status" value="1"/>
</dbReference>
<evidence type="ECO:0000259" key="11">
    <source>
        <dbReference type="Pfam" id="PF02870"/>
    </source>
</evidence>
<dbReference type="Proteomes" id="UP000551501">
    <property type="component" value="Unassembled WGS sequence"/>
</dbReference>
<comment type="catalytic activity">
    <reaction evidence="8 9">
        <text>a 6-O-methyl-2'-deoxyguanosine in DNA + L-cysteinyl-[protein] = S-methyl-L-cysteinyl-[protein] + a 2'-deoxyguanosine in DNA</text>
        <dbReference type="Rhea" id="RHEA:24000"/>
        <dbReference type="Rhea" id="RHEA-COMP:10131"/>
        <dbReference type="Rhea" id="RHEA-COMP:10132"/>
        <dbReference type="Rhea" id="RHEA-COMP:11367"/>
        <dbReference type="Rhea" id="RHEA-COMP:11368"/>
        <dbReference type="ChEBI" id="CHEBI:29950"/>
        <dbReference type="ChEBI" id="CHEBI:82612"/>
        <dbReference type="ChEBI" id="CHEBI:85445"/>
        <dbReference type="ChEBI" id="CHEBI:85448"/>
        <dbReference type="EC" id="2.1.1.63"/>
    </reaction>
</comment>
<evidence type="ECO:0000259" key="10">
    <source>
        <dbReference type="Pfam" id="PF01035"/>
    </source>
</evidence>
<evidence type="ECO:0000256" key="7">
    <source>
        <dbReference type="ARBA" id="ARBA00023204"/>
    </source>
</evidence>
<comment type="similarity">
    <text evidence="2 9">Belongs to the MGMT family.</text>
</comment>
<proteinExistence type="inferred from homology"/>